<dbReference type="SUPFAM" id="SSF69593">
    <property type="entry name" value="Glycerol-3-phosphate (1)-acyltransferase"/>
    <property type="match status" value="1"/>
</dbReference>
<dbReference type="SMART" id="SM00563">
    <property type="entry name" value="PlsC"/>
    <property type="match status" value="1"/>
</dbReference>
<accession>H6L321</accession>
<name>H6L321_SAPGL</name>
<reference evidence="5 6" key="1">
    <citation type="journal article" date="2012" name="Stand. Genomic Sci.">
        <title>Complete genome sequencing and analysis of Saprospira grandis str. Lewin, a predatory marine bacterium.</title>
        <authorList>
            <person name="Saw J.H."/>
            <person name="Yuryev A."/>
            <person name="Kanbe M."/>
            <person name="Hou S."/>
            <person name="Young A.G."/>
            <person name="Aizawa S."/>
            <person name="Alam M."/>
        </authorList>
    </citation>
    <scope>NUCLEOTIDE SEQUENCE [LARGE SCALE GENOMIC DNA]</scope>
    <source>
        <strain evidence="5 6">Lewin</strain>
    </source>
</reference>
<dbReference type="GO" id="GO:0003841">
    <property type="term" value="F:1-acylglycerol-3-phosphate O-acyltransferase activity"/>
    <property type="evidence" value="ECO:0007669"/>
    <property type="project" value="TreeGrafter"/>
</dbReference>
<evidence type="ECO:0000313" key="5">
    <source>
        <dbReference type="EMBL" id="AFC23748.1"/>
    </source>
</evidence>
<dbReference type="OrthoDB" id="9796839at2"/>
<dbReference type="PANTHER" id="PTHR10434:SF9">
    <property type="entry name" value="PHOSPHOLIPID_GLYCEROL ACYLTRANSFERASE DOMAIN-CONTAINING PROTEIN"/>
    <property type="match status" value="1"/>
</dbReference>
<protein>
    <submittedName>
        <fullName evidence="5">Acyltransferase family protein</fullName>
    </submittedName>
</protein>
<evidence type="ECO:0000256" key="2">
    <source>
        <dbReference type="ARBA" id="ARBA00022679"/>
    </source>
</evidence>
<keyword evidence="3 5" id="KW-0012">Acyltransferase</keyword>
<keyword evidence="2" id="KW-0808">Transferase</keyword>
<proteinExistence type="predicted"/>
<dbReference type="Proteomes" id="UP000007519">
    <property type="component" value="Chromosome"/>
</dbReference>
<dbReference type="HOGENOM" id="CLU_099447_0_0_10"/>
<dbReference type="PANTHER" id="PTHR10434">
    <property type="entry name" value="1-ACYL-SN-GLYCEROL-3-PHOSPHATE ACYLTRANSFERASE"/>
    <property type="match status" value="1"/>
</dbReference>
<gene>
    <name evidence="5" type="ordered locus">SGRA_1013</name>
</gene>
<dbReference type="AlphaFoldDB" id="H6L321"/>
<dbReference type="Pfam" id="PF01553">
    <property type="entry name" value="Acyltransferase"/>
    <property type="match status" value="1"/>
</dbReference>
<evidence type="ECO:0000259" key="4">
    <source>
        <dbReference type="SMART" id="SM00563"/>
    </source>
</evidence>
<dbReference type="eggNOG" id="COG0204">
    <property type="taxonomic scope" value="Bacteria"/>
</dbReference>
<keyword evidence="6" id="KW-1185">Reference proteome</keyword>
<dbReference type="InterPro" id="IPR002123">
    <property type="entry name" value="Plipid/glycerol_acylTrfase"/>
</dbReference>
<comment type="pathway">
    <text evidence="1">Lipid metabolism.</text>
</comment>
<evidence type="ECO:0000313" key="6">
    <source>
        <dbReference type="Proteomes" id="UP000007519"/>
    </source>
</evidence>
<dbReference type="KEGG" id="sgn:SGRA_1013"/>
<dbReference type="GO" id="GO:0006654">
    <property type="term" value="P:phosphatidic acid biosynthetic process"/>
    <property type="evidence" value="ECO:0007669"/>
    <property type="project" value="TreeGrafter"/>
</dbReference>
<feature type="domain" description="Phospholipid/glycerol acyltransferase" evidence="4">
    <location>
        <begin position="31"/>
        <end position="149"/>
    </location>
</feature>
<evidence type="ECO:0000256" key="1">
    <source>
        <dbReference type="ARBA" id="ARBA00005189"/>
    </source>
</evidence>
<dbReference type="RefSeq" id="WP_015691397.1">
    <property type="nucleotide sequence ID" value="NC_016940.1"/>
</dbReference>
<organism evidence="5 6">
    <name type="scientific">Saprospira grandis (strain Lewin)</name>
    <dbReference type="NCBI Taxonomy" id="984262"/>
    <lineage>
        <taxon>Bacteria</taxon>
        <taxon>Pseudomonadati</taxon>
        <taxon>Bacteroidota</taxon>
        <taxon>Saprospiria</taxon>
        <taxon>Saprospirales</taxon>
        <taxon>Saprospiraceae</taxon>
        <taxon>Saprospira</taxon>
    </lineage>
</organism>
<sequence>MIKKIVSQLYLKLAGWKIHPSIPQEAQGNCVLIAAPHTTNWDYPITMAAMAELGVPIKYTIKDDYMRPPFGWFFKMMGGIGINRKPKKEGEERPSMVDVIANLFEGQERLCIIMEPEGTRSKVVKWKTGFYYVALKAKVPILLGWLDYAKKEGGIGKVIHPSGDIAKDMAEIMCFYKDILGKNPELFALDETYYQPNRCS</sequence>
<dbReference type="STRING" id="984262.SGRA_1013"/>
<dbReference type="EMBL" id="CP002831">
    <property type="protein sequence ID" value="AFC23748.1"/>
    <property type="molecule type" value="Genomic_DNA"/>
</dbReference>
<evidence type="ECO:0000256" key="3">
    <source>
        <dbReference type="ARBA" id="ARBA00023315"/>
    </source>
</evidence>